<sequence>MAAKWIEKIIGSLEQKKQYKDAKARLEALPEPHRTAAKAVERYVMYAGGIADGDVLVTAHTDLVDLFESASADGTTVHDLVGDGPVVFADDFLETYKDAQWVSKEKDRLQRAFADLDPTRSDTTGGAS</sequence>
<dbReference type="InterPro" id="IPR008316">
    <property type="entry name" value="UCP029876"/>
</dbReference>
<dbReference type="SUPFAM" id="SSF158560">
    <property type="entry name" value="BH3980-like"/>
    <property type="match status" value="1"/>
</dbReference>
<name>A0ABN2TEQ7_9MICO</name>
<protein>
    <submittedName>
        <fullName evidence="1">DUF1048 domain-containing protein</fullName>
    </submittedName>
</protein>
<dbReference type="RefSeq" id="WP_344308548.1">
    <property type="nucleotide sequence ID" value="NZ_BAAANO010000014.1"/>
</dbReference>
<keyword evidence="2" id="KW-1185">Reference proteome</keyword>
<dbReference type="Gene3D" id="1.10.1900.10">
    <property type="entry name" value="c-terminal domain of poly(a) binding protein"/>
    <property type="match status" value="1"/>
</dbReference>
<evidence type="ECO:0000313" key="2">
    <source>
        <dbReference type="Proteomes" id="UP001500755"/>
    </source>
</evidence>
<comment type="caution">
    <text evidence="1">The sequence shown here is derived from an EMBL/GenBank/DDBJ whole genome shotgun (WGS) entry which is preliminary data.</text>
</comment>
<organism evidence="1 2">
    <name type="scientific">Brevibacterium samyangense</name>
    <dbReference type="NCBI Taxonomy" id="366888"/>
    <lineage>
        <taxon>Bacteria</taxon>
        <taxon>Bacillati</taxon>
        <taxon>Actinomycetota</taxon>
        <taxon>Actinomycetes</taxon>
        <taxon>Micrococcales</taxon>
        <taxon>Brevibacteriaceae</taxon>
        <taxon>Brevibacterium</taxon>
    </lineage>
</organism>
<dbReference type="EMBL" id="BAAANO010000014">
    <property type="protein sequence ID" value="GAA2006469.1"/>
    <property type="molecule type" value="Genomic_DNA"/>
</dbReference>
<gene>
    <name evidence="1" type="ORF">GCM10009755_15650</name>
</gene>
<dbReference type="Proteomes" id="UP001500755">
    <property type="component" value="Unassembled WGS sequence"/>
</dbReference>
<accession>A0ABN2TEQ7</accession>
<dbReference type="Pfam" id="PF06304">
    <property type="entry name" value="DUF1048"/>
    <property type="match status" value="1"/>
</dbReference>
<proteinExistence type="predicted"/>
<reference evidence="1 2" key="1">
    <citation type="journal article" date="2019" name="Int. J. Syst. Evol. Microbiol.">
        <title>The Global Catalogue of Microorganisms (GCM) 10K type strain sequencing project: providing services to taxonomists for standard genome sequencing and annotation.</title>
        <authorList>
            <consortium name="The Broad Institute Genomics Platform"/>
            <consortium name="The Broad Institute Genome Sequencing Center for Infectious Disease"/>
            <person name="Wu L."/>
            <person name="Ma J."/>
        </authorList>
    </citation>
    <scope>NUCLEOTIDE SEQUENCE [LARGE SCALE GENOMIC DNA]</scope>
    <source>
        <strain evidence="1 2">JCM 14546</strain>
    </source>
</reference>
<evidence type="ECO:0000313" key="1">
    <source>
        <dbReference type="EMBL" id="GAA2006469.1"/>
    </source>
</evidence>